<keyword evidence="5" id="KW-1185">Reference proteome</keyword>
<dbReference type="Gene3D" id="2.130.10.130">
    <property type="entry name" value="Integrin alpha, N-terminal"/>
    <property type="match status" value="1"/>
</dbReference>
<name>A0ABW8H9D8_9ACTN</name>
<organism evidence="4 5">
    <name type="scientific">Streptomyces ardesiacus</name>
    <dbReference type="NCBI Taxonomy" id="285564"/>
    <lineage>
        <taxon>Bacteria</taxon>
        <taxon>Bacillati</taxon>
        <taxon>Actinomycetota</taxon>
        <taxon>Actinomycetes</taxon>
        <taxon>Kitasatosporales</taxon>
        <taxon>Streptomycetaceae</taxon>
        <taxon>Streptomyces</taxon>
    </lineage>
</organism>
<feature type="signal peptide" evidence="2">
    <location>
        <begin position="1"/>
        <end position="40"/>
    </location>
</feature>
<dbReference type="PANTHER" id="PTHR46580">
    <property type="entry name" value="SENSOR KINASE-RELATED"/>
    <property type="match status" value="1"/>
</dbReference>
<dbReference type="Pfam" id="PF13860">
    <property type="entry name" value="FlgD_ig"/>
    <property type="match status" value="1"/>
</dbReference>
<dbReference type="RefSeq" id="WP_350890839.1">
    <property type="nucleotide sequence ID" value="NZ_JBEOTR010000011.1"/>
</dbReference>
<dbReference type="InterPro" id="IPR028994">
    <property type="entry name" value="Integrin_alpha_N"/>
</dbReference>
<dbReference type="InterPro" id="IPR025965">
    <property type="entry name" value="FlgD/Vpr_Ig-like"/>
</dbReference>
<sequence>MTRPLDKRAVRRRRVLGRTALTVTLAVTAGLGAATGTAAAAPAAPAASADPVVVSPGARFVPRATLVLNAGETGFLTAQEGDDRLRWIDYATGAATVLDHRLPEPLAYDVDDRRFDRHPGDFGHGSDTVALYAPSPAPHVTLQQRAGDGAKVTVPVPDGQTYVATYGDTVITRTGPENAVTGLHLLRLENGAVRDRKLEGLPEGWHLSVSGGDARSVAVRAIKWEDSTMSQGWWVVDLATGSLKTLSPHGEAVRFDGDTVFHLGAPEPYAAQVYRRDDLDAEPVTVDLRDVGTYDDTILPFGGGFATVTPPNPGDNEYRGNGLYLEDTEGNAKTLLAVASPSVDRTPGGSLLVAGAEQKTDYGPLDWGYYLLTPAADGTVTRKRVADIEDREADPFGISLGSGILTTADDSKLYMPGTYVGAYRSTWLKTSGRPEELKSTVDGLVSGRDADCGDSENGPCVTMFAGGDGHHGRKAATEQGVTVLHTNGDTSWGPRVTSGQHSPELVDLSGRYGVVDEASGGAQAVLRFADGDTGSVLEKRGTVAASLWGSTLWSATGSWDDPRLELPTTVSAKNLSTGAAGETFDAGCVPRELQAVGRWVYWQCDDSWPNHPGGGVYDREAKRTLRLGTGKTLLGDGYLVRQSDPAGLTLVDLHEGLPAGGTEADLPRRVLVTAAELGDRTVRRADWTVDRFGGHVAYVGADRRVRIVPSGVPASRIAVIDAETTAALNLRATGAAWTSRWWLSKPAASWSLTLRNKASGKTVRTLSGGEARGLLTATWDGRDAGGTYVPNGAYTWTLTAKPADGVGTGLSVSGTVPVTGGAAVWRDMAGDDGFGDLLAVDANGAVSMYRGDGTGGVSSRVAGSAGAFATGSVLVPFGDVDGDRCADVLVRTGDELRAYRPGCGKVVGASSPYTPIGKGWGQYDQLTSPGDLNGDGFTDLIARQTSTGDIYFYAGTADHRLKTRVRIQANWKLYKWITGAGDLNGDGRGDLLGQDSAGVLWRYYGTAAGSVTKRERVGGGWNVYSALVGTGDLSGDGRTDLLARDTTGKLWRYASAGDGTYGARVLVGTGGWNTFKGLY</sequence>
<dbReference type="SUPFAM" id="SSF69318">
    <property type="entry name" value="Integrin alpha N-terminal domain"/>
    <property type="match status" value="1"/>
</dbReference>
<gene>
    <name evidence="4" type="ORF">ACIQFM_10545</name>
</gene>
<dbReference type="InterPro" id="IPR013517">
    <property type="entry name" value="FG-GAP"/>
</dbReference>
<dbReference type="Gene3D" id="2.60.40.4070">
    <property type="match status" value="1"/>
</dbReference>
<evidence type="ECO:0000256" key="2">
    <source>
        <dbReference type="SAM" id="SignalP"/>
    </source>
</evidence>
<dbReference type="Proteomes" id="UP001617907">
    <property type="component" value="Unassembled WGS sequence"/>
</dbReference>
<evidence type="ECO:0000259" key="3">
    <source>
        <dbReference type="Pfam" id="PF13860"/>
    </source>
</evidence>
<proteinExistence type="predicted"/>
<dbReference type="Pfam" id="PF13517">
    <property type="entry name" value="FG-GAP_3"/>
    <property type="match status" value="1"/>
</dbReference>
<accession>A0ABW8H9D8</accession>
<comment type="caution">
    <text evidence="4">The sequence shown here is derived from an EMBL/GenBank/DDBJ whole genome shotgun (WGS) entry which is preliminary data.</text>
</comment>
<keyword evidence="1 2" id="KW-0732">Signal</keyword>
<feature type="chain" id="PRO_5046048936" evidence="2">
    <location>
        <begin position="41"/>
        <end position="1079"/>
    </location>
</feature>
<evidence type="ECO:0000256" key="1">
    <source>
        <dbReference type="ARBA" id="ARBA00022729"/>
    </source>
</evidence>
<dbReference type="PROSITE" id="PS51318">
    <property type="entry name" value="TAT"/>
    <property type="match status" value="1"/>
</dbReference>
<feature type="domain" description="FlgD/Vpr Ig-like" evidence="3">
    <location>
        <begin position="742"/>
        <end position="801"/>
    </location>
</feature>
<evidence type="ECO:0000313" key="5">
    <source>
        <dbReference type="Proteomes" id="UP001617907"/>
    </source>
</evidence>
<dbReference type="InterPro" id="IPR006311">
    <property type="entry name" value="TAT_signal"/>
</dbReference>
<dbReference type="PANTHER" id="PTHR46580:SF4">
    <property type="entry name" value="ATP_GTP-BINDING PROTEIN"/>
    <property type="match status" value="1"/>
</dbReference>
<dbReference type="EMBL" id="JBIVPC010000005">
    <property type="protein sequence ID" value="MFJ6036690.1"/>
    <property type="molecule type" value="Genomic_DNA"/>
</dbReference>
<reference evidence="4 5" key="1">
    <citation type="submission" date="2024-10" db="EMBL/GenBank/DDBJ databases">
        <title>The Natural Products Discovery Center: Release of the First 8490 Sequenced Strains for Exploring Actinobacteria Biosynthetic Diversity.</title>
        <authorList>
            <person name="Kalkreuter E."/>
            <person name="Kautsar S.A."/>
            <person name="Yang D."/>
            <person name="Bader C.D."/>
            <person name="Teijaro C.N."/>
            <person name="Fluegel L."/>
            <person name="Davis C.M."/>
            <person name="Simpson J.R."/>
            <person name="Lauterbach L."/>
            <person name="Steele A.D."/>
            <person name="Gui C."/>
            <person name="Meng S."/>
            <person name="Li G."/>
            <person name="Viehrig K."/>
            <person name="Ye F."/>
            <person name="Su P."/>
            <person name="Kiefer A.F."/>
            <person name="Nichols A."/>
            <person name="Cepeda A.J."/>
            <person name="Yan W."/>
            <person name="Fan B."/>
            <person name="Jiang Y."/>
            <person name="Adhikari A."/>
            <person name="Zheng C.-J."/>
            <person name="Schuster L."/>
            <person name="Cowan T.M."/>
            <person name="Smanski M.J."/>
            <person name="Chevrette M.G."/>
            <person name="De Carvalho L.P.S."/>
            <person name="Shen B."/>
        </authorList>
    </citation>
    <scope>NUCLEOTIDE SEQUENCE [LARGE SCALE GENOMIC DNA]</scope>
    <source>
        <strain evidence="4 5">NPDC093086</strain>
    </source>
</reference>
<evidence type="ECO:0000313" key="4">
    <source>
        <dbReference type="EMBL" id="MFJ6036690.1"/>
    </source>
</evidence>
<protein>
    <submittedName>
        <fullName evidence="4">FG-GAP-like repeat-containing protein</fullName>
    </submittedName>
</protein>